<protein>
    <recommendedName>
        <fullName evidence="2">HTH merR-type domain-containing protein</fullName>
    </recommendedName>
</protein>
<dbReference type="InterPro" id="IPR000551">
    <property type="entry name" value="MerR-type_HTH_dom"/>
</dbReference>
<dbReference type="Gene3D" id="1.10.1660.10">
    <property type="match status" value="1"/>
</dbReference>
<dbReference type="KEGG" id="bcoh:BC6307_24405"/>
<evidence type="ECO:0000256" key="1">
    <source>
        <dbReference type="ARBA" id="ARBA00023125"/>
    </source>
</evidence>
<reference evidence="3 4" key="1">
    <citation type="submission" date="2016-12" db="EMBL/GenBank/DDBJ databases">
        <title>The whole genome sequencing and assembly of Bacillus cohnii DSM 6307T strain.</title>
        <authorList>
            <person name="Lee Y.-J."/>
            <person name="Yi H."/>
            <person name="Bahn Y.-S."/>
            <person name="Kim J.F."/>
            <person name="Lee D.-W."/>
        </authorList>
    </citation>
    <scope>NUCLEOTIDE SEQUENCE [LARGE SCALE GENOMIC DNA]</scope>
    <source>
        <strain evidence="3 4">DSM 6307</strain>
    </source>
</reference>
<name>A0A223KXM0_9BACI</name>
<dbReference type="Proteomes" id="UP000215224">
    <property type="component" value="Chromosome"/>
</dbReference>
<dbReference type="GO" id="GO:0003677">
    <property type="term" value="F:DNA binding"/>
    <property type="evidence" value="ECO:0007669"/>
    <property type="project" value="UniProtKB-KW"/>
</dbReference>
<dbReference type="RefSeq" id="WP_066415709.1">
    <property type="nucleotide sequence ID" value="NZ_CP018866.1"/>
</dbReference>
<dbReference type="EMBL" id="CP018866">
    <property type="protein sequence ID" value="AST94157.1"/>
    <property type="molecule type" value="Genomic_DNA"/>
</dbReference>
<dbReference type="AlphaFoldDB" id="A0A223KXM0"/>
<proteinExistence type="predicted"/>
<dbReference type="GO" id="GO:0003700">
    <property type="term" value="F:DNA-binding transcription factor activity"/>
    <property type="evidence" value="ECO:0007669"/>
    <property type="project" value="InterPro"/>
</dbReference>
<organism evidence="3 4">
    <name type="scientific">Sutcliffiella cohnii</name>
    <dbReference type="NCBI Taxonomy" id="33932"/>
    <lineage>
        <taxon>Bacteria</taxon>
        <taxon>Bacillati</taxon>
        <taxon>Bacillota</taxon>
        <taxon>Bacilli</taxon>
        <taxon>Bacillales</taxon>
        <taxon>Bacillaceae</taxon>
        <taxon>Sutcliffiella</taxon>
    </lineage>
</organism>
<dbReference type="PANTHER" id="PTHR30204">
    <property type="entry name" value="REDOX-CYCLING DRUG-SENSING TRANSCRIPTIONAL ACTIVATOR SOXR"/>
    <property type="match status" value="1"/>
</dbReference>
<evidence type="ECO:0000259" key="2">
    <source>
        <dbReference type="PROSITE" id="PS50937"/>
    </source>
</evidence>
<evidence type="ECO:0000313" key="4">
    <source>
        <dbReference type="Proteomes" id="UP000215224"/>
    </source>
</evidence>
<dbReference type="CDD" id="cd01106">
    <property type="entry name" value="HTH_TipAL-Mta"/>
    <property type="match status" value="1"/>
</dbReference>
<feature type="domain" description="HTH merR-type" evidence="2">
    <location>
        <begin position="3"/>
        <end position="72"/>
    </location>
</feature>
<gene>
    <name evidence="3" type="ORF">BC6307_24405</name>
</gene>
<keyword evidence="4" id="KW-1185">Reference proteome</keyword>
<dbReference type="SMART" id="SM00422">
    <property type="entry name" value="HTH_MERR"/>
    <property type="match status" value="1"/>
</dbReference>
<dbReference type="PROSITE" id="PS00552">
    <property type="entry name" value="HTH_MERR_1"/>
    <property type="match status" value="1"/>
</dbReference>
<dbReference type="InterPro" id="IPR009061">
    <property type="entry name" value="DNA-bd_dom_put_sf"/>
</dbReference>
<dbReference type="PROSITE" id="PS50937">
    <property type="entry name" value="HTH_MERR_2"/>
    <property type="match status" value="1"/>
</dbReference>
<dbReference type="InterPro" id="IPR047057">
    <property type="entry name" value="MerR_fam"/>
</dbReference>
<accession>A0A223KXM0</accession>
<evidence type="ECO:0000313" key="3">
    <source>
        <dbReference type="EMBL" id="AST94157.1"/>
    </source>
</evidence>
<dbReference type="Pfam" id="PF13411">
    <property type="entry name" value="MerR_1"/>
    <property type="match status" value="1"/>
</dbReference>
<dbReference type="SUPFAM" id="SSF46955">
    <property type="entry name" value="Putative DNA-binding domain"/>
    <property type="match status" value="1"/>
</dbReference>
<sequence>MTLFSTGEVSKKLNISLRTLRYYDQIGLVVPTIKKDNGKRYYSEEDMLLLEKIVLLKTTSMSLKDIKKIIHSITIEKILTVHKEQLEMNIERLTQSLYHTTTLLNILKLEGQLKWDHLLPLLPEEGNNNKDRKQKLWNDLFSTEEQTILSGNLPKMEDPLIIKWINIVKRVELCLQNGILPSSAEGQLIVVDVDILTKESFGDHPELIEKFWEARKSEETSAKLGLYPIHKEVLNFLEEAIVYQETSKST</sequence>
<dbReference type="PANTHER" id="PTHR30204:SF96">
    <property type="entry name" value="CHROMOSOME-ANCHORING PROTEIN RACA"/>
    <property type="match status" value="1"/>
</dbReference>
<keyword evidence="1" id="KW-0238">DNA-binding</keyword>
<dbReference type="STRING" id="1314751.GCA_001591425_02131"/>